<keyword evidence="4" id="KW-1185">Reference proteome</keyword>
<feature type="region of interest" description="Disordered" evidence="1">
    <location>
        <begin position="137"/>
        <end position="164"/>
    </location>
</feature>
<dbReference type="Pfam" id="PF14223">
    <property type="entry name" value="Retrotran_gag_2"/>
    <property type="match status" value="1"/>
</dbReference>
<protein>
    <recommendedName>
        <fullName evidence="2">Retroviral polymerase SH3-like domain-containing protein</fullName>
    </recommendedName>
</protein>
<proteinExistence type="predicted"/>
<reference evidence="3 4" key="1">
    <citation type="journal article" date="2015" name="Proc. Natl. Acad. Sci. U.S.A.">
        <title>The resurrection genome of Boea hygrometrica: A blueprint for survival of dehydration.</title>
        <authorList>
            <person name="Xiao L."/>
            <person name="Yang G."/>
            <person name="Zhang L."/>
            <person name="Yang X."/>
            <person name="Zhao S."/>
            <person name="Ji Z."/>
            <person name="Zhou Q."/>
            <person name="Hu M."/>
            <person name="Wang Y."/>
            <person name="Chen M."/>
            <person name="Xu Y."/>
            <person name="Jin H."/>
            <person name="Xiao X."/>
            <person name="Hu G."/>
            <person name="Bao F."/>
            <person name="Hu Y."/>
            <person name="Wan P."/>
            <person name="Li L."/>
            <person name="Deng X."/>
            <person name="Kuang T."/>
            <person name="Xiang C."/>
            <person name="Zhu J.K."/>
            <person name="Oliver M.J."/>
            <person name="He Y."/>
        </authorList>
    </citation>
    <scope>NUCLEOTIDE SEQUENCE [LARGE SCALE GENOMIC DNA]</scope>
    <source>
        <strain evidence="4">cv. XS01</strain>
    </source>
</reference>
<sequence>MTEVVQAQMIGCVSSTQLWSRVTHLFAMRSKAKVMQYKLHIQTLKKGSLSMKDYLGKMKHYMDVLAACGHPLSDDDQVLYILAGVGLEYDSVVVHVTSKIESLSISEVGALLLAHEARIESYNSDVASPSINVATFPKRYASPPQNSRGRGRGRNGRGGRRGWNNSSGRPICQICFTPGHMAHKCYYRFDKEFVTHQQQFGRNSSPQQGNGRAYSQRTNQYHAASLATAQQESTPCTFLGYSNKHKGYKCITQDGRLYISRHVRFDEHSFPFAQKYALQDHSAPQSSSSSILYLPQTFSEATRLTEIFSFK</sequence>
<evidence type="ECO:0000256" key="1">
    <source>
        <dbReference type="SAM" id="MobiDB-lite"/>
    </source>
</evidence>
<organism evidence="3 4">
    <name type="scientific">Dorcoceras hygrometricum</name>
    <dbReference type="NCBI Taxonomy" id="472368"/>
    <lineage>
        <taxon>Eukaryota</taxon>
        <taxon>Viridiplantae</taxon>
        <taxon>Streptophyta</taxon>
        <taxon>Embryophyta</taxon>
        <taxon>Tracheophyta</taxon>
        <taxon>Spermatophyta</taxon>
        <taxon>Magnoliopsida</taxon>
        <taxon>eudicotyledons</taxon>
        <taxon>Gunneridae</taxon>
        <taxon>Pentapetalae</taxon>
        <taxon>asterids</taxon>
        <taxon>lamiids</taxon>
        <taxon>Lamiales</taxon>
        <taxon>Gesneriaceae</taxon>
        <taxon>Didymocarpoideae</taxon>
        <taxon>Trichosporeae</taxon>
        <taxon>Loxocarpinae</taxon>
        <taxon>Dorcoceras</taxon>
    </lineage>
</organism>
<dbReference type="PANTHER" id="PTHR47481:SF31">
    <property type="entry name" value="OS01G0873500 PROTEIN"/>
    <property type="match status" value="1"/>
</dbReference>
<evidence type="ECO:0000259" key="2">
    <source>
        <dbReference type="Pfam" id="PF25597"/>
    </source>
</evidence>
<dbReference type="InterPro" id="IPR057670">
    <property type="entry name" value="SH3_retrovirus"/>
</dbReference>
<dbReference type="Proteomes" id="UP000250235">
    <property type="component" value="Unassembled WGS sequence"/>
</dbReference>
<feature type="compositionally biased region" description="Basic residues" evidence="1">
    <location>
        <begin position="149"/>
        <end position="160"/>
    </location>
</feature>
<dbReference type="PANTHER" id="PTHR47481">
    <property type="match status" value="1"/>
</dbReference>
<evidence type="ECO:0000313" key="4">
    <source>
        <dbReference type="Proteomes" id="UP000250235"/>
    </source>
</evidence>
<accession>A0A2Z7B489</accession>
<evidence type="ECO:0000313" key="3">
    <source>
        <dbReference type="EMBL" id="KZV28357.1"/>
    </source>
</evidence>
<dbReference type="Pfam" id="PF25597">
    <property type="entry name" value="SH3_retrovirus"/>
    <property type="match status" value="1"/>
</dbReference>
<feature type="domain" description="Retroviral polymerase SH3-like" evidence="2">
    <location>
        <begin position="232"/>
        <end position="274"/>
    </location>
</feature>
<dbReference type="AlphaFoldDB" id="A0A2Z7B489"/>
<dbReference type="OrthoDB" id="913984at2759"/>
<gene>
    <name evidence="3" type="ORF">F511_11183</name>
</gene>
<name>A0A2Z7B489_9LAMI</name>
<dbReference type="EMBL" id="KV010146">
    <property type="protein sequence ID" value="KZV28357.1"/>
    <property type="molecule type" value="Genomic_DNA"/>
</dbReference>